<dbReference type="Proteomes" id="UP000285951">
    <property type="component" value="Unassembled WGS sequence"/>
</dbReference>
<dbReference type="Proteomes" id="UP000462449">
    <property type="component" value="Unassembled WGS sequence"/>
</dbReference>
<evidence type="ECO:0000313" key="3">
    <source>
        <dbReference type="EMBL" id="MVB06022.1"/>
    </source>
</evidence>
<protein>
    <submittedName>
        <fullName evidence="2">Uncharacterized protein</fullName>
    </submittedName>
</protein>
<feature type="chain" id="PRO_5029467421" evidence="1">
    <location>
        <begin position="21"/>
        <end position="124"/>
    </location>
</feature>
<organism evidence="2 5">
    <name type="scientific">Labilibaculum euxinus</name>
    <dbReference type="NCBI Taxonomy" id="2686357"/>
    <lineage>
        <taxon>Bacteria</taxon>
        <taxon>Pseudomonadati</taxon>
        <taxon>Bacteroidota</taxon>
        <taxon>Bacteroidia</taxon>
        <taxon>Marinilabiliales</taxon>
        <taxon>Marinifilaceae</taxon>
        <taxon>Labilibaculum</taxon>
    </lineage>
</organism>
<evidence type="ECO:0000313" key="5">
    <source>
        <dbReference type="Proteomes" id="UP000462449"/>
    </source>
</evidence>
<evidence type="ECO:0000256" key="1">
    <source>
        <dbReference type="SAM" id="SignalP"/>
    </source>
</evidence>
<sequence length="124" mass="14239">MNKLKLVVFLAIFIPVLAYADSHVLKTKEDVIAQIDENFFDDGGVMTIKNNSDSKVKIFLLKIDNLDPYSREPDVWKEFKQVHLTKGESTNIELKDVVKVIYGIAVVDRTNGKVKEIHQFKWSD</sequence>
<comment type="caution">
    <text evidence="2">The sequence shown here is derived from an EMBL/GenBank/DDBJ whole genome shotgun (WGS) entry which is preliminary data.</text>
</comment>
<dbReference type="EMBL" id="QTZN02000004">
    <property type="protein sequence ID" value="MVB06022.1"/>
    <property type="molecule type" value="Genomic_DNA"/>
</dbReference>
<keyword evidence="1" id="KW-0732">Signal</keyword>
<dbReference type="EMBL" id="WOTW01000004">
    <property type="protein sequence ID" value="MUP36817.1"/>
    <property type="molecule type" value="Genomic_DNA"/>
</dbReference>
<accession>A0A7M4D2D8</accession>
<name>A0A7M4D2D8_9BACT</name>
<reference evidence="3 4" key="1">
    <citation type="submission" date="2019-11" db="EMBL/GenBank/DDBJ databases">
        <title>Draft genome sequence of Labilibaculum sp. strain SYP isolated from Black Sea.</title>
        <authorList>
            <person name="Yadav S."/>
            <person name="Villanueva L."/>
        </authorList>
    </citation>
    <scope>NUCLEOTIDE SEQUENCE [LARGE SCALE GENOMIC DNA]</scope>
    <source>
        <strain evidence="3 4">44</strain>
    </source>
</reference>
<feature type="signal peptide" evidence="1">
    <location>
        <begin position="1"/>
        <end position="20"/>
    </location>
</feature>
<evidence type="ECO:0000313" key="2">
    <source>
        <dbReference type="EMBL" id="MUP36817.1"/>
    </source>
</evidence>
<keyword evidence="4" id="KW-1185">Reference proteome</keyword>
<proteinExistence type="predicted"/>
<gene>
    <name evidence="3" type="ORF">DWB62_003215</name>
    <name evidence="2" type="ORF">GNY23_03215</name>
</gene>
<reference evidence="2 5" key="2">
    <citation type="submission" date="2019-12" db="EMBL/GenBank/DDBJ databases">
        <title>Draft genome sequence of Labilibaculum sp. strain 44 isolated from deep waters of Black Sea.</title>
        <authorList>
            <person name="Yadav S."/>
            <person name="Villanueva L."/>
        </authorList>
    </citation>
    <scope>NUCLEOTIDE SEQUENCE [LARGE SCALE GENOMIC DNA]</scope>
    <source>
        <strain evidence="2 5">44</strain>
    </source>
</reference>
<dbReference type="AlphaFoldDB" id="A0A7M4D2D8"/>
<dbReference type="RefSeq" id="WP_156194719.1">
    <property type="nucleotide sequence ID" value="NZ_QTZN02000004.1"/>
</dbReference>
<evidence type="ECO:0000313" key="4">
    <source>
        <dbReference type="Proteomes" id="UP000285951"/>
    </source>
</evidence>